<name>A0A926RVL0_9BACI</name>
<dbReference type="GO" id="GO:0005811">
    <property type="term" value="C:lipid droplet"/>
    <property type="evidence" value="ECO:0007669"/>
    <property type="project" value="InterPro"/>
</dbReference>
<dbReference type="Gene3D" id="1.50.10.20">
    <property type="match status" value="2"/>
</dbReference>
<evidence type="ECO:0000256" key="2">
    <source>
        <dbReference type="ARBA" id="ARBA00009755"/>
    </source>
</evidence>
<feature type="domain" description="Squalene cyclase C-terminal" evidence="5">
    <location>
        <begin position="308"/>
        <end position="624"/>
    </location>
</feature>
<dbReference type="InterPro" id="IPR008930">
    <property type="entry name" value="Terpenoid_cyclase/PrenylTrfase"/>
</dbReference>
<dbReference type="GO" id="GO:0016866">
    <property type="term" value="F:intramolecular transferase activity"/>
    <property type="evidence" value="ECO:0007669"/>
    <property type="project" value="InterPro"/>
</dbReference>
<comment type="similarity">
    <text evidence="2">Belongs to the terpene cyclase/mutase family.</text>
</comment>
<dbReference type="SUPFAM" id="SSF48239">
    <property type="entry name" value="Terpenoid cyclases/Protein prenyltransferases"/>
    <property type="match status" value="2"/>
</dbReference>
<keyword evidence="4" id="KW-1133">Transmembrane helix</keyword>
<evidence type="ECO:0000313" key="7">
    <source>
        <dbReference type="EMBL" id="MBD1378976.1"/>
    </source>
</evidence>
<gene>
    <name evidence="7" type="ORF">IC621_01925</name>
</gene>
<dbReference type="Proteomes" id="UP000626844">
    <property type="component" value="Unassembled WGS sequence"/>
</dbReference>
<sequence length="635" mass="72054">MVTNSELQAFIDEKIKKLRSSQQHNGSWKYCFEGSLLTDAFVLIFLRTIDDKDENLIKTITNRLLSIQEKNGLWKLYQDETQGNVTATVQAYAALAYSGYISLEDDKMKKAEQFIKKNGGMKHVHFMTKWMLAVNGLYQWPVLFYFPFPFLLVPTSFPINFYSFSIYARIHFVPMLLTANKKYQITSKWTPSIPFITVKNPTSYTEWLSWDRDHQKYLQWFKQEFTKLSQLPAYFHRLGYQAAEQYMLKRIEKDGTLFSYTSATIFMVYALLAIGYKKDSPVIKNAVKGIKSLVCETENSTIIENSTSTVWDTALLSYSLQESGISFNDPMIQKANSYLLKKQHTKKADWSVHAPGVRPGGWGFSNINTNNPDNDDTSAALRSLTRAAYQYEKENSAWRLGAQYLLSMQNRDGGWGAFEKNVDQTLLTFIPIENAEDAVIDPSTPDLTGRAIEFLGNYAGLKEDHPQIKEAIKWLINNQNSNGSWYGRWGICYIYGTWAALTGLSAVGVSHLHPSIKKAKEWLKSIQNPDGGWGESCKSAEIKSYVPLKFSTPSQTAWAIDALLTNESPKSTDIDRGMKKLTNPSSFSKAALTYPTGLGLPGQYYIYYHSYNDIFPLLAAAHYKAKIAVSDLSTI</sequence>
<dbReference type="AlphaFoldDB" id="A0A926RVL0"/>
<feature type="domain" description="Squalene cyclase N-terminal" evidence="6">
    <location>
        <begin position="13"/>
        <end position="298"/>
    </location>
</feature>
<dbReference type="InterPro" id="IPR018333">
    <property type="entry name" value="Squalene_cyclase"/>
</dbReference>
<evidence type="ECO:0000313" key="8">
    <source>
        <dbReference type="Proteomes" id="UP000626844"/>
    </source>
</evidence>
<feature type="transmembrane region" description="Helical" evidence="4">
    <location>
        <begin position="130"/>
        <end position="153"/>
    </location>
</feature>
<dbReference type="NCBIfam" id="TIGR01787">
    <property type="entry name" value="squalene_cyclas"/>
    <property type="match status" value="1"/>
</dbReference>
<evidence type="ECO:0000256" key="3">
    <source>
        <dbReference type="ARBA" id="ARBA00022737"/>
    </source>
</evidence>
<dbReference type="GO" id="GO:0016104">
    <property type="term" value="P:triterpenoid biosynthetic process"/>
    <property type="evidence" value="ECO:0007669"/>
    <property type="project" value="InterPro"/>
</dbReference>
<protein>
    <submittedName>
        <fullName evidence="7">Squalene--hopene cyclase</fullName>
    </submittedName>
</protein>
<dbReference type="PANTHER" id="PTHR11764">
    <property type="entry name" value="TERPENE CYCLASE/MUTASE FAMILY MEMBER"/>
    <property type="match status" value="1"/>
</dbReference>
<comment type="caution">
    <text evidence="7">The sequence shown here is derived from an EMBL/GenBank/DDBJ whole genome shotgun (WGS) entry which is preliminary data.</text>
</comment>
<keyword evidence="8" id="KW-1185">Reference proteome</keyword>
<dbReference type="InterPro" id="IPR032697">
    <property type="entry name" value="SQ_cyclase_N"/>
</dbReference>
<evidence type="ECO:0000256" key="1">
    <source>
        <dbReference type="ARBA" id="ARBA00004999"/>
    </source>
</evidence>
<dbReference type="InterPro" id="IPR032696">
    <property type="entry name" value="SQ_cyclase_C"/>
</dbReference>
<evidence type="ECO:0000256" key="4">
    <source>
        <dbReference type="SAM" id="Phobius"/>
    </source>
</evidence>
<proteinExistence type="inferred from homology"/>
<feature type="transmembrane region" description="Helical" evidence="4">
    <location>
        <begin position="257"/>
        <end position="276"/>
    </location>
</feature>
<dbReference type="PANTHER" id="PTHR11764:SF20">
    <property type="entry name" value="LANOSTEROL SYNTHASE"/>
    <property type="match status" value="1"/>
</dbReference>
<dbReference type="RefSeq" id="WP_191155206.1">
    <property type="nucleotide sequence ID" value="NZ_JACXAI010000002.1"/>
</dbReference>
<keyword evidence="3" id="KW-0677">Repeat</keyword>
<accession>A0A926RVL0</accession>
<reference evidence="7" key="1">
    <citation type="submission" date="2020-09" db="EMBL/GenBank/DDBJ databases">
        <title>A novel bacterium of genus Bacillus, isolated from South China Sea.</title>
        <authorList>
            <person name="Huang H."/>
            <person name="Mo K."/>
            <person name="Hu Y."/>
        </authorList>
    </citation>
    <scope>NUCLEOTIDE SEQUENCE</scope>
    <source>
        <strain evidence="7">IB182487</strain>
    </source>
</reference>
<feature type="transmembrane region" description="Helical" evidence="4">
    <location>
        <begin position="159"/>
        <end position="179"/>
    </location>
</feature>
<organism evidence="7 8">
    <name type="scientific">Metabacillus arenae</name>
    <dbReference type="NCBI Taxonomy" id="2771434"/>
    <lineage>
        <taxon>Bacteria</taxon>
        <taxon>Bacillati</taxon>
        <taxon>Bacillota</taxon>
        <taxon>Bacilli</taxon>
        <taxon>Bacillales</taxon>
        <taxon>Bacillaceae</taxon>
        <taxon>Metabacillus</taxon>
    </lineage>
</organism>
<keyword evidence="4" id="KW-0812">Transmembrane</keyword>
<evidence type="ECO:0000259" key="6">
    <source>
        <dbReference type="Pfam" id="PF13249"/>
    </source>
</evidence>
<dbReference type="Pfam" id="PF13249">
    <property type="entry name" value="SQHop_cyclase_N"/>
    <property type="match status" value="1"/>
</dbReference>
<dbReference type="EMBL" id="JACXAI010000002">
    <property type="protein sequence ID" value="MBD1378976.1"/>
    <property type="molecule type" value="Genomic_DNA"/>
</dbReference>
<comment type="pathway">
    <text evidence="1">Secondary metabolite biosynthesis; hopanoid biosynthesis.</text>
</comment>
<dbReference type="Pfam" id="PF13243">
    <property type="entry name" value="SQHop_cyclase_C"/>
    <property type="match status" value="1"/>
</dbReference>
<evidence type="ECO:0000259" key="5">
    <source>
        <dbReference type="Pfam" id="PF13243"/>
    </source>
</evidence>
<dbReference type="SFLD" id="SFLDG01016">
    <property type="entry name" value="Prenyltransferase_Like_2"/>
    <property type="match status" value="1"/>
</dbReference>
<keyword evidence="4" id="KW-0472">Membrane</keyword>